<dbReference type="InterPro" id="IPR029787">
    <property type="entry name" value="Nucleotide_cyclase"/>
</dbReference>
<evidence type="ECO:0000313" key="3">
    <source>
        <dbReference type="Proteomes" id="UP001155586"/>
    </source>
</evidence>
<dbReference type="InterPro" id="IPR003018">
    <property type="entry name" value="GAF"/>
</dbReference>
<evidence type="ECO:0000313" key="2">
    <source>
        <dbReference type="EMBL" id="MCW8335009.1"/>
    </source>
</evidence>
<dbReference type="PANTHER" id="PTHR46663">
    <property type="entry name" value="DIGUANYLATE CYCLASE DGCT-RELATED"/>
    <property type="match status" value="1"/>
</dbReference>
<dbReference type="Proteomes" id="UP001155586">
    <property type="component" value="Unassembled WGS sequence"/>
</dbReference>
<dbReference type="Gene3D" id="3.30.70.270">
    <property type="match status" value="1"/>
</dbReference>
<dbReference type="InterPro" id="IPR043128">
    <property type="entry name" value="Rev_trsase/Diguanyl_cyclase"/>
</dbReference>
<dbReference type="SUPFAM" id="SSF55073">
    <property type="entry name" value="Nucleotide cyclase"/>
    <property type="match status" value="1"/>
</dbReference>
<dbReference type="AlphaFoldDB" id="A0A9X3CGH3"/>
<dbReference type="InterPro" id="IPR000160">
    <property type="entry name" value="GGDEF_dom"/>
</dbReference>
<gene>
    <name evidence="2" type="ORF">MD483_14405</name>
</gene>
<name>A0A9X3CGH3_9VIBR</name>
<dbReference type="PROSITE" id="PS50887">
    <property type="entry name" value="GGDEF"/>
    <property type="match status" value="1"/>
</dbReference>
<organism evidence="2 3">
    <name type="scientific">Vibrio paucivorans</name>
    <dbReference type="NCBI Taxonomy" id="2829489"/>
    <lineage>
        <taxon>Bacteria</taxon>
        <taxon>Pseudomonadati</taxon>
        <taxon>Pseudomonadota</taxon>
        <taxon>Gammaproteobacteria</taxon>
        <taxon>Vibrionales</taxon>
        <taxon>Vibrionaceae</taxon>
        <taxon>Vibrio</taxon>
    </lineage>
</organism>
<protein>
    <submittedName>
        <fullName evidence="2">Sensor domain-containing diguanylate cyclase</fullName>
    </submittedName>
</protein>
<dbReference type="InterPro" id="IPR029016">
    <property type="entry name" value="GAF-like_dom_sf"/>
</dbReference>
<keyword evidence="3" id="KW-1185">Reference proteome</keyword>
<dbReference type="Pfam" id="PF01590">
    <property type="entry name" value="GAF"/>
    <property type="match status" value="1"/>
</dbReference>
<sequence>MKDSQQCLSMISEGHFDISKWQELVDLVAELFGSDSGTIVQLNQDEFRVLVTSGNKDNFLKQGDAWPREVQSFCKHAVETKQGLYVENALVDDVWKNAPVVVQESVRSYCGLPIFWPNGDVFGTICMIDKHVTDYDEKLHRLLNQMCRLVAADLKHLCNLDEIRSLALVDELTELLNRRGFKLLGEQKIKDAPRYQQAMGMLYIDVNRMKMVNDQYGHQAGDECLKTLADVLQKECRDNDVVARLGGDEFVVLSLLSNRRELGLLAQRITDFYAHQTQGVDHLSLTSLSIGQTINDCFSNISLDQLIAESDESMYEVKRKSRQ</sequence>
<dbReference type="SMART" id="SM00065">
    <property type="entry name" value="GAF"/>
    <property type="match status" value="1"/>
</dbReference>
<dbReference type="PANTHER" id="PTHR46663:SF2">
    <property type="entry name" value="GGDEF DOMAIN-CONTAINING PROTEIN"/>
    <property type="match status" value="1"/>
</dbReference>
<accession>A0A9X3CGH3</accession>
<dbReference type="CDD" id="cd01949">
    <property type="entry name" value="GGDEF"/>
    <property type="match status" value="1"/>
</dbReference>
<dbReference type="SUPFAM" id="SSF55781">
    <property type="entry name" value="GAF domain-like"/>
    <property type="match status" value="1"/>
</dbReference>
<proteinExistence type="predicted"/>
<dbReference type="SMART" id="SM00267">
    <property type="entry name" value="GGDEF"/>
    <property type="match status" value="1"/>
</dbReference>
<dbReference type="NCBIfam" id="TIGR00254">
    <property type="entry name" value="GGDEF"/>
    <property type="match status" value="1"/>
</dbReference>
<dbReference type="InterPro" id="IPR052163">
    <property type="entry name" value="DGC-Regulatory_Protein"/>
</dbReference>
<dbReference type="RefSeq" id="WP_265688292.1">
    <property type="nucleotide sequence ID" value="NZ_JAKRRX010000086.1"/>
</dbReference>
<evidence type="ECO:0000259" key="1">
    <source>
        <dbReference type="PROSITE" id="PS50887"/>
    </source>
</evidence>
<dbReference type="Pfam" id="PF00990">
    <property type="entry name" value="GGDEF"/>
    <property type="match status" value="1"/>
</dbReference>
<dbReference type="Gene3D" id="3.30.450.40">
    <property type="match status" value="1"/>
</dbReference>
<dbReference type="EMBL" id="JAKRRX010000086">
    <property type="protein sequence ID" value="MCW8335009.1"/>
    <property type="molecule type" value="Genomic_DNA"/>
</dbReference>
<comment type="caution">
    <text evidence="2">The sequence shown here is derived from an EMBL/GenBank/DDBJ whole genome shotgun (WGS) entry which is preliminary data.</text>
</comment>
<reference evidence="2" key="1">
    <citation type="submission" date="2022-02" db="EMBL/GenBank/DDBJ databases">
        <title>Vibrio sp. nov., a new bacterium isolated from Bohai sea, China.</title>
        <authorList>
            <person name="Yuan Y."/>
        </authorList>
    </citation>
    <scope>NUCLEOTIDE SEQUENCE</scope>
    <source>
        <strain evidence="2">DBSS07</strain>
    </source>
</reference>
<feature type="domain" description="GGDEF" evidence="1">
    <location>
        <begin position="197"/>
        <end position="323"/>
    </location>
</feature>